<dbReference type="Pfam" id="PF06980">
    <property type="entry name" value="DUF1302"/>
    <property type="match status" value="1"/>
</dbReference>
<gene>
    <name evidence="1" type="ORF">ATO7_10983</name>
</gene>
<protein>
    <recommendedName>
        <fullName evidence="3">DUF1302 domain-containing protein</fullName>
    </recommendedName>
</protein>
<evidence type="ECO:0008006" key="3">
    <source>
        <dbReference type="Google" id="ProtNLM"/>
    </source>
</evidence>
<sequence>MGVQQGRWWPRLALAALGLYWGGLGSLWAAGNFSLPGGIDGEYQLSASYAYAIRLEKPHDGVINAPPSAEIPIPDFLKYPESNNYDDGDRNFDQYDAVNNRFSMLGEIILRKNDFGLMVRGDAFYDLVYRDDNANASPHTLNTRQMPSNTFTDEARAFSGKRARLLDAYAFGTFYLPASTLNLRVGKHIAAWGESLFFGGVALAQTPADATKATVPGADVKSILLPVNQVSASLTINHKLTLLAQYKLDFKEVELNPVGEFYSVSDVVGPGAEFIYGIKNPVYPGTLADIDLLSNDLIETLNLVNDLLLGGLLPELPPLLPEALPELSLPDLSALTPFIPEAINVEREADIRPSDHGQWGVGLRYLTDNGSTLGFYRLRYHSTTPAPVQNYGDGILIPSLLGLPPITTALLGLEVPVTYNIRYFDGIDLTAVSLGTTLFGISVGAELIYREGVDVLVDVDGGILGPVPTPTRADVWQGLLSGIYVLGPRWFWDSMALVGEVGYVHVDKVTPTQGPDGRMFDQLSNTRDAWGYSAVVNIDKRNILTGWDGSLLFQFAGIGAGQSALTSGLGSLMGEGDYRLGAGVAMTYANRFSVGLNYSGFLGTPHFEKRPYQDRDVLSLTLKYAF</sequence>
<dbReference type="AlphaFoldDB" id="A0A1Y1SB03"/>
<proteinExistence type="predicted"/>
<dbReference type="Proteomes" id="UP000192342">
    <property type="component" value="Unassembled WGS sequence"/>
</dbReference>
<keyword evidence="2" id="KW-1185">Reference proteome</keyword>
<evidence type="ECO:0000313" key="2">
    <source>
        <dbReference type="Proteomes" id="UP000192342"/>
    </source>
</evidence>
<dbReference type="STRING" id="1317117.ATO7_10983"/>
<dbReference type="OrthoDB" id="7000272at2"/>
<accession>A0A1Y1SB03</accession>
<organism evidence="1 2">
    <name type="scientific">Oceanococcus atlanticus</name>
    <dbReference type="NCBI Taxonomy" id="1317117"/>
    <lineage>
        <taxon>Bacteria</taxon>
        <taxon>Pseudomonadati</taxon>
        <taxon>Pseudomonadota</taxon>
        <taxon>Gammaproteobacteria</taxon>
        <taxon>Chromatiales</taxon>
        <taxon>Oceanococcaceae</taxon>
        <taxon>Oceanococcus</taxon>
    </lineage>
</organism>
<dbReference type="RefSeq" id="WP_158523168.1">
    <property type="nucleotide sequence ID" value="NZ_AQQV01000003.1"/>
</dbReference>
<evidence type="ECO:0000313" key="1">
    <source>
        <dbReference type="EMBL" id="ORE85812.1"/>
    </source>
</evidence>
<dbReference type="InterPro" id="IPR010727">
    <property type="entry name" value="DUF1302"/>
</dbReference>
<reference evidence="1 2" key="1">
    <citation type="submission" date="2013-04" db="EMBL/GenBank/DDBJ databases">
        <title>Oceanococcus atlanticus 22II-S10r2 Genome Sequencing.</title>
        <authorList>
            <person name="Lai Q."/>
            <person name="Li G."/>
            <person name="Shao Z."/>
        </authorList>
    </citation>
    <scope>NUCLEOTIDE SEQUENCE [LARGE SCALE GENOMIC DNA]</scope>
    <source>
        <strain evidence="1 2">22II-S10r2</strain>
    </source>
</reference>
<dbReference type="EMBL" id="AQQV01000003">
    <property type="protein sequence ID" value="ORE85812.1"/>
    <property type="molecule type" value="Genomic_DNA"/>
</dbReference>
<name>A0A1Y1SB03_9GAMM</name>
<comment type="caution">
    <text evidence="1">The sequence shown here is derived from an EMBL/GenBank/DDBJ whole genome shotgun (WGS) entry which is preliminary data.</text>
</comment>